<protein>
    <submittedName>
        <fullName evidence="2">Uncharacterized protein</fullName>
    </submittedName>
</protein>
<evidence type="ECO:0000256" key="1">
    <source>
        <dbReference type="SAM" id="Coils"/>
    </source>
</evidence>
<dbReference type="Proteomes" id="UP000006315">
    <property type="component" value="Unassembled WGS sequence"/>
</dbReference>
<sequence>MAKVKDLFVETKKVVKEYKKQAEALEAQEQELKMELTVLHSDMNAIFLDMENADLSDKIYLKMKVKEITSKAEIIETMLEELAETKEELKLQFVPLFQQALREDRKALNEYEVTSIAEKYRYLMLTEIADLGKQMQSQYREISPDIYEVFEDQKVREEFPRLEHSFHQDQYRPFFSWFEQSVVSKNEVLSATRGNLPEHLKTPKDVK</sequence>
<comment type="caution">
    <text evidence="2">The sequence shown here is derived from an EMBL/GenBank/DDBJ whole genome shotgun (WGS) entry which is preliminary data.</text>
</comment>
<evidence type="ECO:0000313" key="3">
    <source>
        <dbReference type="Proteomes" id="UP000006315"/>
    </source>
</evidence>
<accession>K6C8B9</accession>
<evidence type="ECO:0000313" key="2">
    <source>
        <dbReference type="EMBL" id="EKN67390.1"/>
    </source>
</evidence>
<keyword evidence="1" id="KW-0175">Coiled coil</keyword>
<dbReference type="STRING" id="1131731.BAZO_09516"/>
<name>K6C8B9_SCHAZ</name>
<organism evidence="2 3">
    <name type="scientific">Schinkia azotoformans LMG 9581</name>
    <dbReference type="NCBI Taxonomy" id="1131731"/>
    <lineage>
        <taxon>Bacteria</taxon>
        <taxon>Bacillati</taxon>
        <taxon>Bacillota</taxon>
        <taxon>Bacilli</taxon>
        <taxon>Bacillales</taxon>
        <taxon>Bacillaceae</taxon>
        <taxon>Calidifontibacillus/Schinkia group</taxon>
        <taxon>Schinkia</taxon>
    </lineage>
</organism>
<dbReference type="RefSeq" id="WP_003331194.1">
    <property type="nucleotide sequence ID" value="NZ_AJLR01000048.1"/>
</dbReference>
<dbReference type="AlphaFoldDB" id="K6C8B9"/>
<keyword evidence="3" id="KW-1185">Reference proteome</keyword>
<dbReference type="EMBL" id="AJLR01000048">
    <property type="protein sequence ID" value="EKN67390.1"/>
    <property type="molecule type" value="Genomic_DNA"/>
</dbReference>
<proteinExistence type="predicted"/>
<dbReference type="PATRIC" id="fig|1131731.3.peg.1994"/>
<reference evidence="2 3" key="1">
    <citation type="journal article" date="2012" name="Front. Microbiol.">
        <title>Redundancy and modularity in membrane-associated dissimilatory nitrate reduction in Bacillus.</title>
        <authorList>
            <person name="Heylen K."/>
            <person name="Keltjens J."/>
        </authorList>
    </citation>
    <scope>NUCLEOTIDE SEQUENCE [LARGE SCALE GENOMIC DNA]</scope>
    <source>
        <strain evidence="2 3">LMG 9581</strain>
    </source>
</reference>
<feature type="coiled-coil region" evidence="1">
    <location>
        <begin position="8"/>
        <end position="92"/>
    </location>
</feature>
<gene>
    <name evidence="2" type="ORF">BAZO_09516</name>
</gene>